<organism evidence="1 2">
    <name type="scientific">Candidatus Dechloromonas phosphorivorans</name>
    <dbReference type="NCBI Taxonomy" id="2899244"/>
    <lineage>
        <taxon>Bacteria</taxon>
        <taxon>Pseudomonadati</taxon>
        <taxon>Pseudomonadota</taxon>
        <taxon>Betaproteobacteria</taxon>
        <taxon>Rhodocyclales</taxon>
        <taxon>Azonexaceae</taxon>
        <taxon>Dechloromonas</taxon>
    </lineage>
</organism>
<sequence length="246" mass="27343">MTFEERGTPPAISDSMLQGAVLHQAQSGSNEKKCTRKHYRLQSPPAIVIGTCAHGLALIHALSNAGVSVISLDTNPTLPGTRTRFSCVELIPDINGPALLDALLDLHARIEAPDKPVLFLNNDRMVRTLGVHWHRLADKFHLSWSACANTLLPLLEKDSLELRCQQTGLRYPETCLIHNDMDARTAVTIIGFPMIIKPVRPLGGFKTFLPTNADELLRWTEIHQPDLPFRACASIPAMIEQFIFQR</sequence>
<proteinExistence type="predicted"/>
<dbReference type="GO" id="GO:0005524">
    <property type="term" value="F:ATP binding"/>
    <property type="evidence" value="ECO:0007669"/>
    <property type="project" value="InterPro"/>
</dbReference>
<name>A0A9D7LTM2_9RHOO</name>
<evidence type="ECO:0000313" key="1">
    <source>
        <dbReference type="EMBL" id="MBK8890953.1"/>
    </source>
</evidence>
<dbReference type="Proteomes" id="UP000808146">
    <property type="component" value="Unassembled WGS sequence"/>
</dbReference>
<evidence type="ECO:0008006" key="3">
    <source>
        <dbReference type="Google" id="ProtNLM"/>
    </source>
</evidence>
<dbReference type="SUPFAM" id="SSF56059">
    <property type="entry name" value="Glutathione synthetase ATP-binding domain-like"/>
    <property type="match status" value="1"/>
</dbReference>
<protein>
    <recommendedName>
        <fullName evidence="3">ATP-grasp domain-containing protein</fullName>
    </recommendedName>
</protein>
<evidence type="ECO:0000313" key="2">
    <source>
        <dbReference type="Proteomes" id="UP000808146"/>
    </source>
</evidence>
<dbReference type="AlphaFoldDB" id="A0A9D7LTM2"/>
<dbReference type="InterPro" id="IPR013815">
    <property type="entry name" value="ATP_grasp_subdomain_1"/>
</dbReference>
<dbReference type="EMBL" id="JADKBR010000015">
    <property type="protein sequence ID" value="MBK8890953.1"/>
    <property type="molecule type" value="Genomic_DNA"/>
</dbReference>
<accession>A0A9D7LTM2</accession>
<gene>
    <name evidence="1" type="ORF">IPN75_11525</name>
</gene>
<comment type="caution">
    <text evidence="1">The sequence shown here is derived from an EMBL/GenBank/DDBJ whole genome shotgun (WGS) entry which is preliminary data.</text>
</comment>
<reference evidence="1" key="1">
    <citation type="submission" date="2020-10" db="EMBL/GenBank/DDBJ databases">
        <title>Connecting structure to function with the recovery of over 1000 high-quality activated sludge metagenome-assembled genomes encoding full-length rRNA genes using long-read sequencing.</title>
        <authorList>
            <person name="Singleton C.M."/>
            <person name="Petriglieri F."/>
            <person name="Kristensen J.M."/>
            <person name="Kirkegaard R.H."/>
            <person name="Michaelsen T.Y."/>
            <person name="Andersen M.H."/>
            <person name="Karst S.M."/>
            <person name="Dueholm M.S."/>
            <person name="Nielsen P.H."/>
            <person name="Albertsen M."/>
        </authorList>
    </citation>
    <scope>NUCLEOTIDE SEQUENCE</scope>
    <source>
        <strain evidence="1">OdNE_18-Q3-R46-58_BAT3C.305</strain>
    </source>
</reference>
<dbReference type="Gene3D" id="3.30.1490.20">
    <property type="entry name" value="ATP-grasp fold, A domain"/>
    <property type="match status" value="1"/>
</dbReference>